<gene>
    <name evidence="1" type="ORF">A3A02_01550</name>
</gene>
<accession>A0A1G1YIH6</accession>
<organism evidence="1 2">
    <name type="scientific">Candidatus Buchananbacteria bacterium RIFCSPLOWO2_01_FULL_39_33</name>
    <dbReference type="NCBI Taxonomy" id="1797543"/>
    <lineage>
        <taxon>Bacteria</taxon>
        <taxon>Candidatus Buchananiibacteriota</taxon>
    </lineage>
</organism>
<reference evidence="1 2" key="1">
    <citation type="journal article" date="2016" name="Nat. Commun.">
        <title>Thousands of microbial genomes shed light on interconnected biogeochemical processes in an aquifer system.</title>
        <authorList>
            <person name="Anantharaman K."/>
            <person name="Brown C.T."/>
            <person name="Hug L.A."/>
            <person name="Sharon I."/>
            <person name="Castelle C.J."/>
            <person name="Probst A.J."/>
            <person name="Thomas B.C."/>
            <person name="Singh A."/>
            <person name="Wilkins M.J."/>
            <person name="Karaoz U."/>
            <person name="Brodie E.L."/>
            <person name="Williams K.H."/>
            <person name="Hubbard S.S."/>
            <person name="Banfield J.F."/>
        </authorList>
    </citation>
    <scope>NUCLEOTIDE SEQUENCE [LARGE SCALE GENOMIC DNA]</scope>
</reference>
<dbReference type="EMBL" id="MHIM01000040">
    <property type="protein sequence ID" value="OGY51277.1"/>
    <property type="molecule type" value="Genomic_DNA"/>
</dbReference>
<comment type="caution">
    <text evidence="1">The sequence shown here is derived from an EMBL/GenBank/DDBJ whole genome shotgun (WGS) entry which is preliminary data.</text>
</comment>
<protein>
    <recommendedName>
        <fullName evidence="3">Polymerase nucleotidyl transferase domain-containing protein</fullName>
    </recommendedName>
</protein>
<name>A0A1G1YIH6_9BACT</name>
<proteinExistence type="predicted"/>
<dbReference type="Proteomes" id="UP000177376">
    <property type="component" value="Unassembled WGS sequence"/>
</dbReference>
<evidence type="ECO:0008006" key="3">
    <source>
        <dbReference type="Google" id="ProtNLM"/>
    </source>
</evidence>
<sequence length="319" mass="37749">MDDRHLEKSILSTICYFDMFDYPLTLLEIWQWLFIDQPSNQVVSLSAIRQILESSRYLSEKLSFQNGFYFLKNRDAIVLTRLKRYALAGDKNKIAQKGVRLLKFLPFIRLIGLCNNSGNNNIRADSDIDLFIITAKNRLFTARFLITLAISFRRLRRHGRKVTDRLCLSFYVAEDDLDFSKIKIMADDIYLTYWIANLFPLYDRQAYARFLAQNDWIKNYLPNYLPKTGSFWRRIDDSWLSLLSFKVSEHFLSGWLGDQLEKFLKTIQLFKMSKNNKSLAQASDSRVIISETMLKFHENDRRLFYQKNFLDKLKGIISQ</sequence>
<dbReference type="AlphaFoldDB" id="A0A1G1YIH6"/>
<evidence type="ECO:0000313" key="1">
    <source>
        <dbReference type="EMBL" id="OGY51277.1"/>
    </source>
</evidence>
<evidence type="ECO:0000313" key="2">
    <source>
        <dbReference type="Proteomes" id="UP000177376"/>
    </source>
</evidence>